<accession>A0A481Z6U5</accession>
<reference evidence="2" key="1">
    <citation type="journal article" date="2019" name="MBio">
        <title>Virus Genomes from Deep Sea Sediments Expand the Ocean Megavirome and Support Independent Origins of Viral Gigantism.</title>
        <authorList>
            <person name="Backstrom D."/>
            <person name="Yutin N."/>
            <person name="Jorgensen S.L."/>
            <person name="Dharamshi J."/>
            <person name="Homa F."/>
            <person name="Zaremba-Niedwiedzka K."/>
            <person name="Spang A."/>
            <person name="Wolf Y.I."/>
            <person name="Koonin E.V."/>
            <person name="Ettema T.J."/>
        </authorList>
    </citation>
    <scope>NUCLEOTIDE SEQUENCE</scope>
</reference>
<dbReference type="SUPFAM" id="SSF53300">
    <property type="entry name" value="vWA-like"/>
    <property type="match status" value="1"/>
</dbReference>
<name>A0A481Z6U5_9VIRU</name>
<dbReference type="InterPro" id="IPR036465">
    <property type="entry name" value="vWFA_dom_sf"/>
</dbReference>
<protein>
    <submittedName>
        <fullName evidence="2">von willebrand factor type A domain protein</fullName>
    </submittedName>
</protein>
<proteinExistence type="predicted"/>
<dbReference type="Gene3D" id="3.40.50.410">
    <property type="entry name" value="von Willebrand factor, type A domain"/>
    <property type="match status" value="1"/>
</dbReference>
<evidence type="ECO:0000313" key="2">
    <source>
        <dbReference type="EMBL" id="QBK91568.1"/>
    </source>
</evidence>
<evidence type="ECO:0000259" key="1">
    <source>
        <dbReference type="PROSITE" id="PS50234"/>
    </source>
</evidence>
<dbReference type="InterPro" id="IPR002035">
    <property type="entry name" value="VWF_A"/>
</dbReference>
<sequence length="442" mass="50529">MNFTAKSYSGQYGSTQNVGDIIHIQMSPGPGNTTLDNKEVIFLIDISGSMHKSMKSVKSSMLAFRDCILEKTPQELEELEPNERDQLIRDKIKMRVITFSNEAKQVWSNDHAERFEDVIVGLKSQSMTNMGDAIKLAFSLIDPNLYTWIVAMTDGESNKGPCRTAGSFQRLVTKKPLNAKIAALGYGQSFDPNVLDKVGDFVYVENPEMIPIVFGNLASEICSTVYFNCVVDIFKKQPTEFNDDTIIVPEGEITEEKGRIIVGNRVFESLCAGKTYDFIYLPHGNHVCQVILDQYRKIKIRYTDVTTRHSENREIYVDHDIGDIPENIRKLYYEAKKNRTVYRLYKFLKKMDRDLLQKEIGRVLDTMKYWTEEISEPYKEEILQLLENIKNGSRRDRERLASTALNTAVGTGYTEASDDNDTRLDISLSATHYYMESPLLNC</sequence>
<gene>
    <name evidence="2" type="ORF">LCPAC302_01880</name>
</gene>
<feature type="domain" description="VWFA" evidence="1">
    <location>
        <begin position="39"/>
        <end position="199"/>
    </location>
</feature>
<dbReference type="Pfam" id="PF00092">
    <property type="entry name" value="VWA"/>
    <property type="match status" value="1"/>
</dbReference>
<organism evidence="2">
    <name type="scientific">Pithovirus LCPAC302</name>
    <dbReference type="NCBI Taxonomy" id="2506593"/>
    <lineage>
        <taxon>Viruses</taxon>
        <taxon>Pithoviruses</taxon>
    </lineage>
</organism>
<dbReference type="EMBL" id="MK500547">
    <property type="protein sequence ID" value="QBK91568.1"/>
    <property type="molecule type" value="Genomic_DNA"/>
</dbReference>
<dbReference type="SMART" id="SM00327">
    <property type="entry name" value="VWA"/>
    <property type="match status" value="1"/>
</dbReference>
<dbReference type="CDD" id="cd00198">
    <property type="entry name" value="vWFA"/>
    <property type="match status" value="1"/>
</dbReference>
<dbReference type="PROSITE" id="PS50234">
    <property type="entry name" value="VWFA"/>
    <property type="match status" value="1"/>
</dbReference>